<evidence type="ECO:0000313" key="2">
    <source>
        <dbReference type="EMBL" id="AGL84273.1"/>
    </source>
</evidence>
<dbReference type="InterPro" id="IPR051397">
    <property type="entry name" value="Zn-ADH-like_protein"/>
</dbReference>
<dbReference type="NCBIfam" id="TIGR02823">
    <property type="entry name" value="oxido_YhdH"/>
    <property type="match status" value="1"/>
</dbReference>
<name>A0A2C9EKT4_PSEPH</name>
<dbReference type="PANTHER" id="PTHR43677">
    <property type="entry name" value="SHORT-CHAIN DEHYDROGENASE/REDUCTASE"/>
    <property type="match status" value="1"/>
</dbReference>
<dbReference type="CDD" id="cd08288">
    <property type="entry name" value="MDR_yhdh"/>
    <property type="match status" value="1"/>
</dbReference>
<dbReference type="EMBL" id="CP003190">
    <property type="protein sequence ID" value="AGL84273.1"/>
    <property type="molecule type" value="Genomic_DNA"/>
</dbReference>
<dbReference type="Pfam" id="PF00107">
    <property type="entry name" value="ADH_zinc_N"/>
    <property type="match status" value="1"/>
</dbReference>
<dbReference type="AlphaFoldDB" id="A0A2C9EKT4"/>
<dbReference type="HOGENOM" id="CLU_026673_26_3_6"/>
<keyword evidence="2" id="KW-0560">Oxidoreductase</keyword>
<proteinExistence type="predicted"/>
<evidence type="ECO:0000259" key="1">
    <source>
        <dbReference type="SMART" id="SM00829"/>
    </source>
</evidence>
<dbReference type="EC" id="1.6.5.-" evidence="2"/>
<feature type="domain" description="Enoyl reductase (ER)" evidence="1">
    <location>
        <begin position="98"/>
        <end position="408"/>
    </location>
</feature>
<gene>
    <name evidence="2" type="primary">yhdH</name>
    <name evidence="2" type="ORF">PFLCHA0_c25020</name>
</gene>
<dbReference type="eggNOG" id="COG0604">
    <property type="taxonomic scope" value="Bacteria"/>
</dbReference>
<dbReference type="SUPFAM" id="SSF50129">
    <property type="entry name" value="GroES-like"/>
    <property type="match status" value="1"/>
</dbReference>
<dbReference type="Proteomes" id="UP000013940">
    <property type="component" value="Chromosome"/>
</dbReference>
<evidence type="ECO:0000313" key="3">
    <source>
        <dbReference type="Proteomes" id="UP000013940"/>
    </source>
</evidence>
<sequence>MPPHGSALGPGSATPGLLHAPVPAGRARRAVLRYATPAWAVGCFERRGWGGEAHGRLAEACVGWRVRALRRCSQRCSLPCQQESMMFKAIVIDKDTAGYRAHLRELEEAQLPEGDVTVRVAYSTLNYKDGLAITGKSPVVRQFPMVPGIDLAGTVEASSHPRFRPGEQVLLNGWGVGESHWGGLAQKARLQGDWLIHLPEAFSARQAMAIGTAGYTAMLCLIALERSGLTPEHGEVLVTGASGGVGSFAISLLSRLGYSVIAATGRPEEADYLKALGASRIIERAELSQPGRPLAKERWAAAIDSVGSHTLANVCAGTAADGLVAACGLAQGMDFPASVAPFILRGVSLLGINSVTRPYHERVHAWERLAAEVDQQHLQRITREVGLEEALTVAHELLEGKVRGRVVVDVNH</sequence>
<dbReference type="InterPro" id="IPR013149">
    <property type="entry name" value="ADH-like_C"/>
</dbReference>
<dbReference type="Gene3D" id="3.90.180.10">
    <property type="entry name" value="Medium-chain alcohol dehydrogenases, catalytic domain"/>
    <property type="match status" value="1"/>
</dbReference>
<dbReference type="PANTHER" id="PTHR43677:SF1">
    <property type="entry name" value="ACRYLYL-COA REDUCTASE ACUI-RELATED"/>
    <property type="match status" value="1"/>
</dbReference>
<dbReference type="InterPro" id="IPR011032">
    <property type="entry name" value="GroES-like_sf"/>
</dbReference>
<dbReference type="Gene3D" id="3.40.50.720">
    <property type="entry name" value="NAD(P)-binding Rossmann-like Domain"/>
    <property type="match status" value="1"/>
</dbReference>
<dbReference type="InterPro" id="IPR036291">
    <property type="entry name" value="NAD(P)-bd_dom_sf"/>
</dbReference>
<dbReference type="SUPFAM" id="SSF51735">
    <property type="entry name" value="NAD(P)-binding Rossmann-fold domains"/>
    <property type="match status" value="1"/>
</dbReference>
<dbReference type="Pfam" id="PF08240">
    <property type="entry name" value="ADH_N"/>
    <property type="match status" value="1"/>
</dbReference>
<accession>A0A2C9EKT4</accession>
<dbReference type="InterPro" id="IPR020843">
    <property type="entry name" value="ER"/>
</dbReference>
<protein>
    <submittedName>
        <fullName evidence="2">Putative quinone oxidoreductase YhdH</fullName>
        <ecNumber evidence="2">1.6.5.-</ecNumber>
    </submittedName>
</protein>
<dbReference type="KEGG" id="pprc:PFLCHA0_c25020"/>
<dbReference type="InterPro" id="IPR013154">
    <property type="entry name" value="ADH-like_N"/>
</dbReference>
<organism evidence="2 3">
    <name type="scientific">Pseudomonas protegens (strain DSM 19095 / LMG 27888 / CFBP 6595 / CHA0)</name>
    <dbReference type="NCBI Taxonomy" id="1124983"/>
    <lineage>
        <taxon>Bacteria</taxon>
        <taxon>Pseudomonadati</taxon>
        <taxon>Pseudomonadota</taxon>
        <taxon>Gammaproteobacteria</taxon>
        <taxon>Pseudomonadales</taxon>
        <taxon>Pseudomonadaceae</taxon>
        <taxon>Pseudomonas</taxon>
    </lineage>
</organism>
<dbReference type="SMART" id="SM00829">
    <property type="entry name" value="PKS_ER"/>
    <property type="match status" value="1"/>
</dbReference>
<reference evidence="3" key="1">
    <citation type="journal article" date="2014" name="Genome Announc.">
        <title>Full-genome sequence of the plant growth-promoting bacterium Pseudomonas protegens CHA0.</title>
        <authorList>
            <person name="Jousset A."/>
            <person name="Schuldes J."/>
            <person name="Keel C."/>
            <person name="Maurhofer M."/>
            <person name="Daniel R."/>
            <person name="Scheu S."/>
            <person name="Thuermer A."/>
        </authorList>
    </citation>
    <scope>NUCLEOTIDE SEQUENCE [LARGE SCALE GENOMIC DNA]</scope>
    <source>
        <strain evidence="3">DSM 19095 / LMG 27888 / CFBP 6595 / CHA0</strain>
    </source>
</reference>
<dbReference type="InterPro" id="IPR014188">
    <property type="entry name" value="Acrylyl-CoA_reductase_AcuI"/>
</dbReference>
<dbReference type="GO" id="GO:0043957">
    <property type="term" value="F:acryloyl-CoA reductase (NADPH) activity"/>
    <property type="evidence" value="ECO:0007669"/>
    <property type="project" value="TreeGrafter"/>
</dbReference>